<evidence type="ECO:0000256" key="9">
    <source>
        <dbReference type="SAM" id="MobiDB-lite"/>
    </source>
</evidence>
<accession>A0A8J9VEW5</accession>
<keyword evidence="7" id="KW-0460">Magnesium</keyword>
<dbReference type="Gene3D" id="1.10.1410.10">
    <property type="match status" value="1"/>
</dbReference>
<organism evidence="12 13">
    <name type="scientific">Brenthis ino</name>
    <name type="common">lesser marbled fritillary</name>
    <dbReference type="NCBI Taxonomy" id="405034"/>
    <lineage>
        <taxon>Eukaryota</taxon>
        <taxon>Metazoa</taxon>
        <taxon>Ecdysozoa</taxon>
        <taxon>Arthropoda</taxon>
        <taxon>Hexapoda</taxon>
        <taxon>Insecta</taxon>
        <taxon>Pterygota</taxon>
        <taxon>Neoptera</taxon>
        <taxon>Endopterygota</taxon>
        <taxon>Lepidoptera</taxon>
        <taxon>Glossata</taxon>
        <taxon>Ditrysia</taxon>
        <taxon>Papilionoidea</taxon>
        <taxon>Nymphalidae</taxon>
        <taxon>Heliconiinae</taxon>
        <taxon>Argynnini</taxon>
        <taxon>Brenthis</taxon>
    </lineage>
</organism>
<comment type="similarity">
    <text evidence="8">Belongs to the DNA polymerase type-B-like family. GLD2 subfamily.</text>
</comment>
<evidence type="ECO:0000256" key="5">
    <source>
        <dbReference type="ARBA" id="ARBA00022679"/>
    </source>
</evidence>
<dbReference type="PANTHER" id="PTHR12271:SF40">
    <property type="entry name" value="POLY(A) RNA POLYMERASE GLD2"/>
    <property type="match status" value="1"/>
</dbReference>
<dbReference type="GO" id="GO:0046872">
    <property type="term" value="F:metal ion binding"/>
    <property type="evidence" value="ECO:0007669"/>
    <property type="project" value="UniProtKB-KW"/>
</dbReference>
<dbReference type="SUPFAM" id="SSF81301">
    <property type="entry name" value="Nucleotidyltransferase"/>
    <property type="match status" value="1"/>
</dbReference>
<feature type="domain" description="PAP-associated" evidence="10">
    <location>
        <begin position="404"/>
        <end position="461"/>
    </location>
</feature>
<evidence type="ECO:0000259" key="10">
    <source>
        <dbReference type="Pfam" id="PF03828"/>
    </source>
</evidence>
<comment type="cofactor">
    <cofactor evidence="2">
        <name>Mg(2+)</name>
        <dbReference type="ChEBI" id="CHEBI:18420"/>
    </cofactor>
</comment>
<dbReference type="SUPFAM" id="SSF81631">
    <property type="entry name" value="PAP/OAS1 substrate-binding domain"/>
    <property type="match status" value="1"/>
</dbReference>
<evidence type="ECO:0000256" key="8">
    <source>
        <dbReference type="ARBA" id="ARBA00038491"/>
    </source>
</evidence>
<keyword evidence="4" id="KW-0963">Cytoplasm</keyword>
<evidence type="ECO:0000259" key="11">
    <source>
        <dbReference type="Pfam" id="PF22600"/>
    </source>
</evidence>
<keyword evidence="6" id="KW-0479">Metal-binding</keyword>
<evidence type="ECO:0000313" key="13">
    <source>
        <dbReference type="Proteomes" id="UP000838878"/>
    </source>
</evidence>
<dbReference type="Pfam" id="PF22600">
    <property type="entry name" value="MTPAP-like_central"/>
    <property type="match status" value="1"/>
</dbReference>
<dbReference type="OrthoDB" id="2274644at2759"/>
<proteinExistence type="inferred from homology"/>
<evidence type="ECO:0000256" key="6">
    <source>
        <dbReference type="ARBA" id="ARBA00022723"/>
    </source>
</evidence>
<gene>
    <name evidence="12" type="ORF">BINO364_LOCUS4609</name>
</gene>
<dbReference type="Gene3D" id="3.30.460.10">
    <property type="entry name" value="Beta Polymerase, domain 2"/>
    <property type="match status" value="1"/>
</dbReference>
<feature type="compositionally biased region" description="Gly residues" evidence="9">
    <location>
        <begin position="71"/>
        <end position="82"/>
    </location>
</feature>
<dbReference type="Pfam" id="PF03828">
    <property type="entry name" value="PAP_assoc"/>
    <property type="match status" value="1"/>
</dbReference>
<comment type="cofactor">
    <cofactor evidence="1">
        <name>Mn(2+)</name>
        <dbReference type="ChEBI" id="CHEBI:29035"/>
    </cofactor>
</comment>
<feature type="non-terminal residue" evidence="12">
    <location>
        <position position="499"/>
    </location>
</feature>
<dbReference type="InterPro" id="IPR043519">
    <property type="entry name" value="NT_sf"/>
</dbReference>
<dbReference type="Proteomes" id="UP000838878">
    <property type="component" value="Chromosome 12"/>
</dbReference>
<dbReference type="InterPro" id="IPR054708">
    <property type="entry name" value="MTPAP-like_central"/>
</dbReference>
<evidence type="ECO:0000313" key="12">
    <source>
        <dbReference type="EMBL" id="CAH0718075.1"/>
    </source>
</evidence>
<keyword evidence="13" id="KW-1185">Reference proteome</keyword>
<dbReference type="CDD" id="cd05402">
    <property type="entry name" value="NT_PAP_TUTase"/>
    <property type="match status" value="1"/>
</dbReference>
<reference evidence="12" key="1">
    <citation type="submission" date="2021-12" db="EMBL/GenBank/DDBJ databases">
        <authorList>
            <person name="Martin H S."/>
        </authorList>
    </citation>
    <scope>NUCLEOTIDE SEQUENCE</scope>
</reference>
<evidence type="ECO:0000256" key="2">
    <source>
        <dbReference type="ARBA" id="ARBA00001946"/>
    </source>
</evidence>
<feature type="compositionally biased region" description="Low complexity" evidence="9">
    <location>
        <begin position="112"/>
        <end position="123"/>
    </location>
</feature>
<feature type="domain" description="Poly(A) RNA polymerase mitochondrial-like central palm" evidence="11">
    <location>
        <begin position="196"/>
        <end position="332"/>
    </location>
</feature>
<feature type="region of interest" description="Disordered" evidence="9">
    <location>
        <begin position="71"/>
        <end position="166"/>
    </location>
</feature>
<dbReference type="GO" id="GO:1990817">
    <property type="term" value="F:poly(A) RNA polymerase activity"/>
    <property type="evidence" value="ECO:0007669"/>
    <property type="project" value="TreeGrafter"/>
</dbReference>
<protein>
    <submittedName>
        <fullName evidence="12">Uncharacterized protein</fullName>
    </submittedName>
</protein>
<name>A0A8J9VEW5_9NEOP</name>
<dbReference type="GO" id="GO:0031123">
    <property type="term" value="P:RNA 3'-end processing"/>
    <property type="evidence" value="ECO:0007669"/>
    <property type="project" value="TreeGrafter"/>
</dbReference>
<dbReference type="AlphaFoldDB" id="A0A8J9VEW5"/>
<evidence type="ECO:0000256" key="7">
    <source>
        <dbReference type="ARBA" id="ARBA00022842"/>
    </source>
</evidence>
<sequence>MEQSDDTITEPKLDVSNFNGWKADIGNMNEGAPVVYQGNGGFEGPGIYMVTNHVERQTPRHYPLEMLQVMGGVGSRNGGSPGHGTPRKWQTRKERQCNKTDGTAFGYDSDDSSLSSNASGSNKSSDKGENSRLRVAVGAGAAAGAPASREWRGRGRRDPRQRHHRIAPERYLSAAYPFQVKFTPDDLLNGSKWDTLSQEIWDKFVKSQQTEETFRKKMNLWRYLYVTIKSIFPRYGLYVVGSTMSGFGLDASDMDLCLYVRALAGLEPRAHALLHLNYILAYIKSFDPGAEVIQAKVPILKFRDERNGLQVDLNCNNVVGIRNTNLLYCYSRMDWRVRPLVAIAKLWARAHRINDARRRTLSSYALTLMVLHFLQCGAAPPVLPPAPPHAPPAAHAPRPHNRATLGELFLQMLKYYAEFPYGQMAVSVRAARRVPLWECRARAEPSHWKLLCVEEPFDLTNTARSVYDPETFETIVSTFRSSYARLAAGLRLADAWPRR</sequence>
<feature type="compositionally biased region" description="Low complexity" evidence="9">
    <location>
        <begin position="135"/>
        <end position="147"/>
    </location>
</feature>
<comment type="subcellular location">
    <subcellularLocation>
        <location evidence="3">Cytoplasm</location>
    </subcellularLocation>
</comment>
<evidence type="ECO:0000256" key="3">
    <source>
        <dbReference type="ARBA" id="ARBA00004496"/>
    </source>
</evidence>
<keyword evidence="5" id="KW-0808">Transferase</keyword>
<dbReference type="GO" id="GO:0005737">
    <property type="term" value="C:cytoplasm"/>
    <property type="evidence" value="ECO:0007669"/>
    <property type="project" value="UniProtKB-SubCell"/>
</dbReference>
<evidence type="ECO:0000256" key="4">
    <source>
        <dbReference type="ARBA" id="ARBA00022490"/>
    </source>
</evidence>
<dbReference type="PANTHER" id="PTHR12271">
    <property type="entry name" value="POLY A POLYMERASE CID PAP -RELATED"/>
    <property type="match status" value="1"/>
</dbReference>
<feature type="compositionally biased region" description="Basic and acidic residues" evidence="9">
    <location>
        <begin position="149"/>
        <end position="158"/>
    </location>
</feature>
<dbReference type="EMBL" id="OV170232">
    <property type="protein sequence ID" value="CAH0718075.1"/>
    <property type="molecule type" value="Genomic_DNA"/>
</dbReference>
<evidence type="ECO:0000256" key="1">
    <source>
        <dbReference type="ARBA" id="ARBA00001936"/>
    </source>
</evidence>
<dbReference type="InterPro" id="IPR002058">
    <property type="entry name" value="PAP_assoc"/>
</dbReference>